<evidence type="ECO:0000313" key="3">
    <source>
        <dbReference type="Proteomes" id="UP000693981"/>
    </source>
</evidence>
<feature type="compositionally biased region" description="Polar residues" evidence="1">
    <location>
        <begin position="236"/>
        <end position="246"/>
    </location>
</feature>
<gene>
    <name evidence="2" type="ORF">PHYBOEH_008122</name>
</gene>
<accession>A0A8T1W348</accession>
<evidence type="ECO:0000313" key="2">
    <source>
        <dbReference type="EMBL" id="KAG7387825.1"/>
    </source>
</evidence>
<feature type="compositionally biased region" description="Acidic residues" evidence="1">
    <location>
        <begin position="176"/>
        <end position="189"/>
    </location>
</feature>
<dbReference type="OrthoDB" id="120976at2759"/>
<dbReference type="EMBL" id="JAGDFL010000462">
    <property type="protein sequence ID" value="KAG7387825.1"/>
    <property type="molecule type" value="Genomic_DNA"/>
</dbReference>
<dbReference type="AlphaFoldDB" id="A0A8T1W348"/>
<comment type="caution">
    <text evidence="2">The sequence shown here is derived from an EMBL/GenBank/DDBJ whole genome shotgun (WGS) entry which is preliminary data.</text>
</comment>
<proteinExistence type="predicted"/>
<protein>
    <submittedName>
        <fullName evidence="2">Uncharacterized protein</fullName>
    </submittedName>
</protein>
<evidence type="ECO:0000256" key="1">
    <source>
        <dbReference type="SAM" id="MobiDB-lite"/>
    </source>
</evidence>
<sequence length="246" mass="27147">MSLLQELYDSNMGKYCKPGEKKGMHLVEFLILLEKNQIFSDSFRVRDAKDPFLACKLVVLDEMTTIGHKKLFLTDFMEIILRVSALRYPPRSLTVVEVVRSLQQLLTNHFYKQDTVMGQFCDTVDQAVAKDRLEAFANAINAQRIHPQAAPTALSRNRGGGQSAGSAQASTITEESASEAEDDSEAEADGGDKLSVKTAETGDVPVAASFPLDDRESTGMQDFPEPSTWTVDEVPAQQNNSETHTE</sequence>
<dbReference type="Proteomes" id="UP000693981">
    <property type="component" value="Unassembled WGS sequence"/>
</dbReference>
<name>A0A8T1W348_9STRA</name>
<keyword evidence="3" id="KW-1185">Reference proteome</keyword>
<organism evidence="2 3">
    <name type="scientific">Phytophthora boehmeriae</name>
    <dbReference type="NCBI Taxonomy" id="109152"/>
    <lineage>
        <taxon>Eukaryota</taxon>
        <taxon>Sar</taxon>
        <taxon>Stramenopiles</taxon>
        <taxon>Oomycota</taxon>
        <taxon>Peronosporomycetes</taxon>
        <taxon>Peronosporales</taxon>
        <taxon>Peronosporaceae</taxon>
        <taxon>Phytophthora</taxon>
    </lineage>
</organism>
<reference evidence="2" key="1">
    <citation type="submission" date="2021-02" db="EMBL/GenBank/DDBJ databases">
        <authorList>
            <person name="Palmer J.M."/>
        </authorList>
    </citation>
    <scope>NUCLEOTIDE SEQUENCE</scope>
    <source>
        <strain evidence="2">SCRP23</strain>
    </source>
</reference>
<feature type="region of interest" description="Disordered" evidence="1">
    <location>
        <begin position="150"/>
        <end position="246"/>
    </location>
</feature>